<reference evidence="1 2" key="1">
    <citation type="submission" date="2019-07" db="EMBL/GenBank/DDBJ databases">
        <title>Genomic analysis of Lentibacillus sp. NKC851-2.</title>
        <authorList>
            <person name="Oh Y.J."/>
        </authorList>
    </citation>
    <scope>NUCLEOTIDE SEQUENCE [LARGE SCALE GENOMIC DNA]</scope>
    <source>
        <strain evidence="1 2">NKC851-2</strain>
    </source>
</reference>
<dbReference type="PANTHER" id="PTHR17985:SF8">
    <property type="entry name" value="TRANSPORT AND GOLGI ORGANIZATION PROTEIN 2 HOMOLOG"/>
    <property type="match status" value="1"/>
</dbReference>
<evidence type="ECO:0000313" key="2">
    <source>
        <dbReference type="Proteomes" id="UP000319280"/>
    </source>
</evidence>
<dbReference type="Proteomes" id="UP000319280">
    <property type="component" value="Unassembled WGS sequence"/>
</dbReference>
<dbReference type="Pfam" id="PF05742">
    <property type="entry name" value="TANGO2"/>
    <property type="match status" value="1"/>
</dbReference>
<proteinExistence type="predicted"/>
<sequence>MCLINFHLGNHPDYKLIIAANRDEFYKRPTAPAGFWEDHPQILAGRDLEGMGTWLGVTKNGRIAALTNYRDPNEKRQNKKSRGHIVRNFLASSTPTPDFLEQLRRENKSYAGFNLLAGTPDQLFYYNNIRDDFHPVTAGTHALSNAFLNTPWPKTIKGRSELEHYINNTPSLSPDTLFSMLSDAEEAGDEQLPDTGVGLELERKLSPLFIQTPKYGTRSSTVLLVDKENHVTFVERTYNQGIFANERRFTFQIN</sequence>
<dbReference type="InterPro" id="IPR008551">
    <property type="entry name" value="TANGO2"/>
</dbReference>
<dbReference type="PANTHER" id="PTHR17985">
    <property type="entry name" value="SER/THR-RICH PROTEIN T10 IN DGCR REGION"/>
    <property type="match status" value="1"/>
</dbReference>
<accession>A0A549YN08</accession>
<keyword evidence="2" id="KW-1185">Reference proteome</keyword>
<comment type="caution">
    <text evidence="1">The sequence shown here is derived from an EMBL/GenBank/DDBJ whole genome shotgun (WGS) entry which is preliminary data.</text>
</comment>
<gene>
    <name evidence="1" type="ORF">FH966_08855</name>
</gene>
<name>A0A549YN08_9BACI</name>
<protein>
    <submittedName>
        <fullName evidence="1">NRDE family protein</fullName>
    </submittedName>
</protein>
<organism evidence="1 2">
    <name type="scientific">Lentibacillus cibarius</name>
    <dbReference type="NCBI Taxonomy" id="2583219"/>
    <lineage>
        <taxon>Bacteria</taxon>
        <taxon>Bacillati</taxon>
        <taxon>Bacillota</taxon>
        <taxon>Bacilli</taxon>
        <taxon>Bacillales</taxon>
        <taxon>Bacillaceae</taxon>
        <taxon>Lentibacillus</taxon>
    </lineage>
</organism>
<dbReference type="Gene3D" id="3.60.60.10">
    <property type="entry name" value="Penicillin V Acylase, Chain A"/>
    <property type="match status" value="1"/>
</dbReference>
<dbReference type="AlphaFoldDB" id="A0A549YN08"/>
<dbReference type="EMBL" id="VJMZ01000001">
    <property type="protein sequence ID" value="TRM13237.1"/>
    <property type="molecule type" value="Genomic_DNA"/>
</dbReference>
<evidence type="ECO:0000313" key="1">
    <source>
        <dbReference type="EMBL" id="TRM13237.1"/>
    </source>
</evidence>